<dbReference type="AlphaFoldDB" id="A0A383DAC7"/>
<accession>A0A383DAC7</accession>
<feature type="non-terminal residue" evidence="1">
    <location>
        <position position="166"/>
    </location>
</feature>
<dbReference type="GO" id="GO:0008483">
    <property type="term" value="F:transaminase activity"/>
    <property type="evidence" value="ECO:0007669"/>
    <property type="project" value="TreeGrafter"/>
</dbReference>
<dbReference type="InterPro" id="IPR015421">
    <property type="entry name" value="PyrdxlP-dep_Trfase_major"/>
</dbReference>
<proteinExistence type="predicted"/>
<evidence type="ECO:0008006" key="2">
    <source>
        <dbReference type="Google" id="ProtNLM"/>
    </source>
</evidence>
<dbReference type="PANTHER" id="PTHR30244">
    <property type="entry name" value="TRANSAMINASE"/>
    <property type="match status" value="1"/>
</dbReference>
<name>A0A383DAC7_9ZZZZ</name>
<dbReference type="SUPFAM" id="SSF53383">
    <property type="entry name" value="PLP-dependent transferases"/>
    <property type="match status" value="1"/>
</dbReference>
<dbReference type="EMBL" id="UINC01215234">
    <property type="protein sequence ID" value="SVE40838.1"/>
    <property type="molecule type" value="Genomic_DNA"/>
</dbReference>
<dbReference type="Pfam" id="PF01041">
    <property type="entry name" value="DegT_DnrJ_EryC1"/>
    <property type="match status" value="1"/>
</dbReference>
<dbReference type="GO" id="GO:0030170">
    <property type="term" value="F:pyridoxal phosphate binding"/>
    <property type="evidence" value="ECO:0007669"/>
    <property type="project" value="TreeGrafter"/>
</dbReference>
<dbReference type="PANTHER" id="PTHR30244:SF34">
    <property type="entry name" value="DTDP-4-AMINO-4,6-DIDEOXYGALACTOSE TRANSAMINASE"/>
    <property type="match status" value="1"/>
</dbReference>
<organism evidence="1">
    <name type="scientific">marine metagenome</name>
    <dbReference type="NCBI Taxonomy" id="408172"/>
    <lineage>
        <taxon>unclassified sequences</taxon>
        <taxon>metagenomes</taxon>
        <taxon>ecological metagenomes</taxon>
    </lineage>
</organism>
<dbReference type="InterPro" id="IPR015424">
    <property type="entry name" value="PyrdxlP-dep_Trfase"/>
</dbReference>
<evidence type="ECO:0000313" key="1">
    <source>
        <dbReference type="EMBL" id="SVE40838.1"/>
    </source>
</evidence>
<gene>
    <name evidence="1" type="ORF">METZ01_LOCUS493692</name>
</gene>
<reference evidence="1" key="1">
    <citation type="submission" date="2018-05" db="EMBL/GenBank/DDBJ databases">
        <authorList>
            <person name="Lanie J.A."/>
            <person name="Ng W.-L."/>
            <person name="Kazmierczak K.M."/>
            <person name="Andrzejewski T.M."/>
            <person name="Davidsen T.M."/>
            <person name="Wayne K.J."/>
            <person name="Tettelin H."/>
            <person name="Glass J.I."/>
            <person name="Rusch D."/>
            <person name="Podicherti R."/>
            <person name="Tsui H.-C.T."/>
            <person name="Winkler M.E."/>
        </authorList>
    </citation>
    <scope>NUCLEOTIDE SEQUENCE</scope>
</reference>
<dbReference type="GO" id="GO:0000271">
    <property type="term" value="P:polysaccharide biosynthetic process"/>
    <property type="evidence" value="ECO:0007669"/>
    <property type="project" value="TreeGrafter"/>
</dbReference>
<dbReference type="Gene3D" id="3.40.640.10">
    <property type="entry name" value="Type I PLP-dependent aspartate aminotransferase-like (Major domain)"/>
    <property type="match status" value="1"/>
</dbReference>
<protein>
    <recommendedName>
        <fullName evidence="2">Aminotransferase class I/classII domain-containing protein</fullName>
    </recommendedName>
</protein>
<dbReference type="InterPro" id="IPR000653">
    <property type="entry name" value="DegT/StrS_aminotransferase"/>
</dbReference>
<sequence length="166" mass="18059">MSKQIKLFDPVINDDEVRAVVKVLKSRFWASGSGTGNVKKFERIFNKYIGSQNSLAVNSGTAALHLALSLCNIKNKEVILPSLSFVSTAHAVMYNGGKPIFADVDPTTLNIDPTSISDKISKNTKVILPVHFGGLSCDLNFIQKLCKDSDIFLIEDAAHATGSLYK</sequence>